<proteinExistence type="predicted"/>
<dbReference type="Proteomes" id="UP000610966">
    <property type="component" value="Unassembled WGS sequence"/>
</dbReference>
<dbReference type="InterPro" id="IPR001242">
    <property type="entry name" value="Condensation_dom"/>
</dbReference>
<dbReference type="InterPro" id="IPR023213">
    <property type="entry name" value="CAT-like_dom_sf"/>
</dbReference>
<comment type="caution">
    <text evidence="2">The sequence shown here is derived from an EMBL/GenBank/DDBJ whole genome shotgun (WGS) entry which is preliminary data.</text>
</comment>
<dbReference type="Pfam" id="PF00668">
    <property type="entry name" value="Condensation"/>
    <property type="match status" value="1"/>
</dbReference>
<feature type="domain" description="Condensation" evidence="1">
    <location>
        <begin position="41"/>
        <end position="457"/>
    </location>
</feature>
<dbReference type="GO" id="GO:0009366">
    <property type="term" value="C:enterobactin synthetase complex"/>
    <property type="evidence" value="ECO:0007669"/>
    <property type="project" value="TreeGrafter"/>
</dbReference>
<reference evidence="2" key="1">
    <citation type="submission" date="2021-01" db="EMBL/GenBank/DDBJ databases">
        <title>Whole genome shotgun sequence of Sphaerimonospora thailandensis NBRC 107569.</title>
        <authorList>
            <person name="Komaki H."/>
            <person name="Tamura T."/>
        </authorList>
    </citation>
    <scope>NUCLEOTIDE SEQUENCE</scope>
    <source>
        <strain evidence="2">NBRC 107569</strain>
    </source>
</reference>
<organism evidence="2 3">
    <name type="scientific">Sphaerimonospora thailandensis</name>
    <dbReference type="NCBI Taxonomy" id="795644"/>
    <lineage>
        <taxon>Bacteria</taxon>
        <taxon>Bacillati</taxon>
        <taxon>Actinomycetota</taxon>
        <taxon>Actinomycetes</taxon>
        <taxon>Streptosporangiales</taxon>
        <taxon>Streptosporangiaceae</taxon>
        <taxon>Sphaerimonospora</taxon>
    </lineage>
</organism>
<dbReference type="GO" id="GO:0009239">
    <property type="term" value="P:enterobactin biosynthetic process"/>
    <property type="evidence" value="ECO:0007669"/>
    <property type="project" value="TreeGrafter"/>
</dbReference>
<dbReference type="GO" id="GO:0043041">
    <property type="term" value="P:amino acid activation for nonribosomal peptide biosynthetic process"/>
    <property type="evidence" value="ECO:0007669"/>
    <property type="project" value="TreeGrafter"/>
</dbReference>
<evidence type="ECO:0000313" key="2">
    <source>
        <dbReference type="EMBL" id="GIH67784.1"/>
    </source>
</evidence>
<dbReference type="GO" id="GO:0008610">
    <property type="term" value="P:lipid biosynthetic process"/>
    <property type="evidence" value="ECO:0007669"/>
    <property type="project" value="UniProtKB-ARBA"/>
</dbReference>
<name>A0A8J3R4H4_9ACTN</name>
<dbReference type="GO" id="GO:0047527">
    <property type="term" value="F:2,3-dihydroxybenzoate-serine ligase activity"/>
    <property type="evidence" value="ECO:0007669"/>
    <property type="project" value="TreeGrafter"/>
</dbReference>
<dbReference type="Gene3D" id="3.30.559.30">
    <property type="entry name" value="Nonribosomal peptide synthetase, condensation domain"/>
    <property type="match status" value="1"/>
</dbReference>
<dbReference type="RefSeq" id="WP_204009455.1">
    <property type="nucleotide sequence ID" value="NZ_BOOG01000002.1"/>
</dbReference>
<dbReference type="AlphaFoldDB" id="A0A8J3R4H4"/>
<accession>A0A8J3R4H4</accession>
<dbReference type="EMBL" id="BOOG01000002">
    <property type="protein sequence ID" value="GIH67784.1"/>
    <property type="molecule type" value="Genomic_DNA"/>
</dbReference>
<dbReference type="Gene3D" id="3.30.559.10">
    <property type="entry name" value="Chloramphenicol acetyltransferase-like domain"/>
    <property type="match status" value="1"/>
</dbReference>
<evidence type="ECO:0000313" key="3">
    <source>
        <dbReference type="Proteomes" id="UP000610966"/>
    </source>
</evidence>
<dbReference type="SUPFAM" id="SSF52777">
    <property type="entry name" value="CoA-dependent acyltransferases"/>
    <property type="match status" value="2"/>
</dbReference>
<sequence>MTISETAHRPPDAASLTPLSYTQNFLRLFDRGDDTGPFGPRYNMVVGWRVRGRIDVAVLRQAMDDVVARHDSLRVSIVRGEESGCRMVESPGPVRLTVRDVAGGDPDSRDLLVEELLGEIEAGSYDAGDVPRLRAILCRFNEDDAVLALVIHHTASDGWSMQLLMRDIASRYAARRGHAVPVLPDARPYHEYVEWQRVNATGEMAEISREYWREKLRDARMLAVPTDWPRSAGREKVCPVYRFSISAQVTAKALEFARAMRSSPFMVLLAAYNIVLRRMTGATDLVVPTITSGRREPEFHETVGPFFNFLPLRTDVAGCRTFREVVERTRTTCLEAYSYEIPFLQIIGEAPEVTGTLAEDHLAPCAFQVWQFSTVMDREQVGDLEISEVRSRVLSQVAGTDIPDGALLTLDIDPSGQIFGNQAYNSDLFTEATMVGMVSEFCRILEAGVTDPDHPLAAV</sequence>
<dbReference type="PANTHER" id="PTHR45527">
    <property type="entry name" value="NONRIBOSOMAL PEPTIDE SYNTHETASE"/>
    <property type="match status" value="1"/>
</dbReference>
<dbReference type="GO" id="GO:0005829">
    <property type="term" value="C:cytosol"/>
    <property type="evidence" value="ECO:0007669"/>
    <property type="project" value="TreeGrafter"/>
</dbReference>
<evidence type="ECO:0000259" key="1">
    <source>
        <dbReference type="Pfam" id="PF00668"/>
    </source>
</evidence>
<dbReference type="PANTHER" id="PTHR45527:SF1">
    <property type="entry name" value="FATTY ACID SYNTHASE"/>
    <property type="match status" value="1"/>
</dbReference>
<gene>
    <name evidence="2" type="ORF">Mth01_00370</name>
</gene>
<dbReference type="GO" id="GO:0031177">
    <property type="term" value="F:phosphopantetheine binding"/>
    <property type="evidence" value="ECO:0007669"/>
    <property type="project" value="TreeGrafter"/>
</dbReference>
<protein>
    <recommendedName>
        <fullName evidence="1">Condensation domain-containing protein</fullName>
    </recommendedName>
</protein>
<keyword evidence="3" id="KW-1185">Reference proteome</keyword>